<dbReference type="Proteomes" id="UP000799536">
    <property type="component" value="Unassembled WGS sequence"/>
</dbReference>
<keyword evidence="3" id="KW-1185">Reference proteome</keyword>
<reference evidence="2" key="1">
    <citation type="journal article" date="2020" name="Stud. Mycol.">
        <title>101 Dothideomycetes genomes: a test case for predicting lifestyles and emergence of pathogens.</title>
        <authorList>
            <person name="Haridas S."/>
            <person name="Albert R."/>
            <person name="Binder M."/>
            <person name="Bloem J."/>
            <person name="Labutti K."/>
            <person name="Salamov A."/>
            <person name="Andreopoulos B."/>
            <person name="Baker S."/>
            <person name="Barry K."/>
            <person name="Bills G."/>
            <person name="Bluhm B."/>
            <person name="Cannon C."/>
            <person name="Castanera R."/>
            <person name="Culley D."/>
            <person name="Daum C."/>
            <person name="Ezra D."/>
            <person name="Gonzalez J."/>
            <person name="Henrissat B."/>
            <person name="Kuo A."/>
            <person name="Liang C."/>
            <person name="Lipzen A."/>
            <person name="Lutzoni F."/>
            <person name="Magnuson J."/>
            <person name="Mondo S."/>
            <person name="Nolan M."/>
            <person name="Ohm R."/>
            <person name="Pangilinan J."/>
            <person name="Park H.-J."/>
            <person name="Ramirez L."/>
            <person name="Alfaro M."/>
            <person name="Sun H."/>
            <person name="Tritt A."/>
            <person name="Yoshinaga Y."/>
            <person name="Zwiers L.-H."/>
            <person name="Turgeon B."/>
            <person name="Goodwin S."/>
            <person name="Spatafora J."/>
            <person name="Crous P."/>
            <person name="Grigoriev I."/>
        </authorList>
    </citation>
    <scope>NUCLEOTIDE SEQUENCE</scope>
    <source>
        <strain evidence="2">ATCC 74209</strain>
    </source>
</reference>
<evidence type="ECO:0000313" key="3">
    <source>
        <dbReference type="Proteomes" id="UP000799536"/>
    </source>
</evidence>
<organism evidence="2 3">
    <name type="scientific">Delitschia confertaspora ATCC 74209</name>
    <dbReference type="NCBI Taxonomy" id="1513339"/>
    <lineage>
        <taxon>Eukaryota</taxon>
        <taxon>Fungi</taxon>
        <taxon>Dikarya</taxon>
        <taxon>Ascomycota</taxon>
        <taxon>Pezizomycotina</taxon>
        <taxon>Dothideomycetes</taxon>
        <taxon>Pleosporomycetidae</taxon>
        <taxon>Pleosporales</taxon>
        <taxon>Delitschiaceae</taxon>
        <taxon>Delitschia</taxon>
    </lineage>
</organism>
<keyword evidence="1" id="KW-0812">Transmembrane</keyword>
<comment type="caution">
    <text evidence="2">The sequence shown here is derived from an EMBL/GenBank/DDBJ whole genome shotgun (WGS) entry which is preliminary data.</text>
</comment>
<gene>
    <name evidence="2" type="ORF">GQ43DRAFT_159651</name>
</gene>
<feature type="transmembrane region" description="Helical" evidence="1">
    <location>
        <begin position="12"/>
        <end position="38"/>
    </location>
</feature>
<protein>
    <submittedName>
        <fullName evidence="2">Uncharacterized protein</fullName>
    </submittedName>
</protein>
<evidence type="ECO:0000313" key="2">
    <source>
        <dbReference type="EMBL" id="KAF2205905.1"/>
    </source>
</evidence>
<keyword evidence="1" id="KW-0472">Membrane</keyword>
<dbReference type="EMBL" id="ML993848">
    <property type="protein sequence ID" value="KAF2205905.1"/>
    <property type="molecule type" value="Genomic_DNA"/>
</dbReference>
<name>A0A9P4JVL6_9PLEO</name>
<evidence type="ECO:0000256" key="1">
    <source>
        <dbReference type="SAM" id="Phobius"/>
    </source>
</evidence>
<sequence length="111" mass="12326">MRPRFPQTPLAFSYLCIFSFSVYLSYLILVILCFVATYNLISYLLLPLTVFLSHTQHTLVPFAVHFRGSPSPRPSIGPSKVSSYSSITLQGNRSPAALGLYCLKGPPGTRR</sequence>
<keyword evidence="1" id="KW-1133">Transmembrane helix</keyword>
<dbReference type="AlphaFoldDB" id="A0A9P4JVL6"/>
<accession>A0A9P4JVL6</accession>
<proteinExistence type="predicted"/>